<dbReference type="Gene3D" id="3.40.640.10">
    <property type="entry name" value="Type I PLP-dependent aspartate aminotransferase-like (Major domain)"/>
    <property type="match status" value="1"/>
</dbReference>
<feature type="compositionally biased region" description="Polar residues" evidence="1">
    <location>
        <begin position="1001"/>
        <end position="1013"/>
    </location>
</feature>
<feature type="compositionally biased region" description="Basic and acidic residues" evidence="1">
    <location>
        <begin position="1480"/>
        <end position="1491"/>
    </location>
</feature>
<feature type="compositionally biased region" description="Polar residues" evidence="1">
    <location>
        <begin position="555"/>
        <end position="566"/>
    </location>
</feature>
<feature type="region of interest" description="Disordered" evidence="1">
    <location>
        <begin position="1091"/>
        <end position="1275"/>
    </location>
</feature>
<evidence type="ECO:0000313" key="6">
    <source>
        <dbReference type="Proteomes" id="UP001162541"/>
    </source>
</evidence>
<feature type="compositionally biased region" description="Polar residues" evidence="1">
    <location>
        <begin position="1"/>
        <end position="10"/>
    </location>
</feature>
<feature type="compositionally biased region" description="Basic and acidic residues" evidence="1">
    <location>
        <begin position="813"/>
        <end position="824"/>
    </location>
</feature>
<feature type="compositionally biased region" description="Basic and acidic residues" evidence="1">
    <location>
        <begin position="500"/>
        <end position="511"/>
    </location>
</feature>
<feature type="compositionally biased region" description="Basic and acidic residues" evidence="1">
    <location>
        <begin position="1251"/>
        <end position="1260"/>
    </location>
</feature>
<dbReference type="InterPro" id="IPR015421">
    <property type="entry name" value="PyrdxlP-dep_Trfase_major"/>
</dbReference>
<accession>A0A176VD07</accession>
<feature type="compositionally biased region" description="Low complexity" evidence="1">
    <location>
        <begin position="23"/>
        <end position="42"/>
    </location>
</feature>
<reference evidence="3" key="2">
    <citation type="journal article" date="2019" name="Curr. Biol.">
        <title>Chromatin organization in early land plants reveals an ancestral association between H3K27me3, transposons, and constitutive heterochromatin.</title>
        <authorList>
            <person name="Montgomery S.A."/>
            <person name="Tanizawa Y."/>
            <person name="Galik B."/>
            <person name="Wang N."/>
            <person name="Ito T."/>
            <person name="Mochizuki T."/>
            <person name="Akimcheva S."/>
            <person name="Bowman J."/>
            <person name="Cognat V."/>
            <person name="Drouard L."/>
            <person name="Ekker H."/>
            <person name="Houng S."/>
            <person name="Kohchi T."/>
            <person name="Lin S."/>
            <person name="Liu L.D."/>
            <person name="Nakamura Y."/>
            <person name="Valeeva L.R."/>
            <person name="Shakirov E.V."/>
            <person name="Shippen D.E."/>
            <person name="Wei W."/>
            <person name="Yagura M."/>
            <person name="Yamaoka S."/>
            <person name="Yamato K.T."/>
            <person name="Liu C."/>
            <person name="Berger F."/>
        </authorList>
    </citation>
    <scope>NUCLEOTIDE SEQUENCE [LARGE SCALE GENOMIC DNA]</scope>
    <source>
        <strain evidence="3">Tak-1</strain>
    </source>
</reference>
<dbReference type="Proteomes" id="UP001162541">
    <property type="component" value="Chromosome 5"/>
</dbReference>
<dbReference type="Proteomes" id="UP000077202">
    <property type="component" value="Unassembled WGS sequence"/>
</dbReference>
<sequence>MPTLFKQLQTARDHEPPAPVSPVPDKGSSKSSSSGRKVSRASQARVEARKEFLKVTTKGTRDEAYTNPESLPPLDDAYNNFQHIYPKFAETWAVDDLREREYFHLEEGEHVCMDYCGFGLFSYYQQVLNKASSSFGLAYISANLPTHALYGAAEEGTAEAYIRKRVMDYLNVSDREYSMVFTASRGSAFKLLAESYPFHLNQRLLTVYDFESEAVNWMGDCAKQKGAKIMSACFKWPSLRVGTSDLKKQLQEKKKKGESAKGLFVFPVQSRMTGAKYSYQWMSQAQQNKWHVLLDASALGPKDMDSLGLSLFRPDFIVSSFYKVFGTDPTGFGCLFIKKSALHSLHNSSRARAVGMVRIVSISKNPTDGPEEREAEDEDFQQSAWQLDQQARMSSFSGPVSSFYAEADAKKLKSFVNQDNNYHAASKLPKSNGRRVGEIENSGQLRRVIEIEEEAYADEIHSGRFSGRLSSGYHNRQMGGIEQMNEVEYSGEFNKSRYDLDSERRGRRSSEIEEVVPKSGLITRPRSSFGSSSGEIEEVMEQKPRRISLREQLHEPQTSPLKTVSQILHEDDDPLTASSSARFYSAPPRRSYRMDDHDDDDELSQTPVINDRRAGDSDDSGGEDYEDCRDSSFRNGRMGGARGQYDLSPDVGVYSGSTSDDRFDSNLDTSLIEEEIEEREFSRTALSDIEEEKGEGEGEGEDTVWDQSDYDDRGAEQRSGLEATERGIAYSGEFRTGMGHAPAAAHEIEDVRKIEDAEEKAERVKNVQPQPVMAEKRNVEPPAVAQKETRTVEGIKARLARFVGRASFRRHSGKETSDSKEFGVKRPVNKIQSLDSGKGQREEAEGNLQPKSDAPLNKHQAPLAQPEFLAQEASDVSEGTSSEARKNANGDVKSGGLSPALPTPEKIHESVGQASGSDSEAEPAASKEIVRPSVQDGASSKASKVVPASFDAGEEVHSEFSEQCSPRDLPAHPLDNAASPDTSEDGATSESKAAIIDSGNRRTPATGPSSNFSHVDGRSNQTEDDEGLWNGPEELRRSGRWSPDQAAPAGSPRDGSMDDELDSRPADSSLCAPQSTNVAAQALQHALLFRADGGGTPYESGEENYITILPGSRSGKNWDRIPEPVNESPDSARQRDSKSSLEELPDTPSPSPAVGKGMDKQVSTDASPVEVAESSEVWERPRSSGQDDTEKAFDTSPQSPRSEYSESRRGANSTALYLRATPRSSASTPNNATSSYQTERSITEDLSFDEADFHDSKDQRGMNGSSDDLRSGRTLSRDVDLDENMFTSSTRRNTLAEDLARVDLQDSDDESFYQAQYDRDSYHGSSTSRYFGEDAAPSACYQEEESDDDFEEGEEVGNGDLRQPKIVCKGLDLADSLGLTKTNYRLRYLINWLVNSLLTLRHPSPNDRGTALVRIYGPKVKYDRGAAVSFNLFDWKGVFIQPGLVQRLADRSNISLGVGRLCNIVDPDLSPDFLAEKERWGGTERSDHGKEGTPYCAGRSDGGKSSSAGKWDSLTIPVVTAAMGFVTNFEDVYRLWAFLAKFLDADFVSKEVWRYHSLNQQTVVV</sequence>
<reference evidence="6" key="3">
    <citation type="journal article" date="2020" name="Curr. Biol.">
        <title>Chromatin organization in early land plants reveals an ancestral association between H3K27me3, transposons, and constitutive heterochromatin.</title>
        <authorList>
            <person name="Montgomery S.A."/>
            <person name="Tanizawa Y."/>
            <person name="Galik B."/>
            <person name="Wang N."/>
            <person name="Ito T."/>
            <person name="Mochizuki T."/>
            <person name="Akimcheva S."/>
            <person name="Bowman J.L."/>
            <person name="Cognat V."/>
            <person name="Marechal-Drouard L."/>
            <person name="Ekker H."/>
            <person name="Hong S.F."/>
            <person name="Kohchi T."/>
            <person name="Lin S.S."/>
            <person name="Liu L.D."/>
            <person name="Nakamura Y."/>
            <person name="Valeeva L.R."/>
            <person name="Shakirov E.V."/>
            <person name="Shippen D.E."/>
            <person name="Wei W.L."/>
            <person name="Yagura M."/>
            <person name="Yamaoka S."/>
            <person name="Yamato K.T."/>
            <person name="Liu C."/>
            <person name="Berger F."/>
        </authorList>
    </citation>
    <scope>NUCLEOTIDE SEQUENCE [LARGE SCALE GENOMIC DNA]</scope>
    <source>
        <strain evidence="6">Tak-1</strain>
    </source>
</reference>
<feature type="compositionally biased region" description="Low complexity" evidence="1">
    <location>
        <begin position="938"/>
        <end position="949"/>
    </location>
</feature>
<dbReference type="PANTHER" id="PTHR14237:SF76">
    <property type="entry name" value="OS03G0765800 PROTEIN"/>
    <property type="match status" value="1"/>
</dbReference>
<evidence type="ECO:0000313" key="5">
    <source>
        <dbReference type="Proteomes" id="UP000077202"/>
    </source>
</evidence>
<feature type="region of interest" description="Disordered" evidence="1">
    <location>
        <begin position="805"/>
        <end position="1075"/>
    </location>
</feature>
<feature type="compositionally biased region" description="Basic and acidic residues" evidence="1">
    <location>
        <begin position="540"/>
        <end position="554"/>
    </location>
</feature>
<feature type="region of interest" description="Disordered" evidence="1">
    <location>
        <begin position="500"/>
        <end position="725"/>
    </location>
</feature>
<protein>
    <recommendedName>
        <fullName evidence="2">Aminotransferase class V domain-containing protein</fullName>
    </recommendedName>
</protein>
<feature type="region of interest" description="Disordered" evidence="1">
    <location>
        <begin position="1"/>
        <end position="46"/>
    </location>
</feature>
<name>A0A176VD07_MARPO</name>
<reference evidence="4 5" key="1">
    <citation type="submission" date="2016-03" db="EMBL/GenBank/DDBJ databases">
        <title>Mechanisms controlling the formation of the plant cell surface in tip-growing cells are functionally conserved among land plants.</title>
        <authorList>
            <person name="Honkanen S."/>
            <person name="Jones V.A."/>
            <person name="Morieri G."/>
            <person name="Champion C."/>
            <person name="Hetherington A.J."/>
            <person name="Kelly S."/>
            <person name="Saint-Marcoux D."/>
            <person name="Proust H."/>
            <person name="Prescott H."/>
            <person name="Dolan L."/>
        </authorList>
    </citation>
    <scope>NUCLEOTIDE SEQUENCE [LARGE SCALE GENOMIC DNA]</scope>
    <source>
        <strain evidence="5">cv. Tak-1 and cv. Tak-2</strain>
        <tissue evidence="4">Whole gametophyte</tissue>
    </source>
</reference>
<feature type="compositionally biased region" description="Low complexity" evidence="1">
    <location>
        <begin position="1224"/>
        <end position="1235"/>
    </location>
</feature>
<feature type="compositionally biased region" description="Polar residues" evidence="1">
    <location>
        <begin position="979"/>
        <end position="991"/>
    </location>
</feature>
<dbReference type="InterPro" id="IPR000192">
    <property type="entry name" value="Aminotrans_V_dom"/>
</dbReference>
<gene>
    <name evidence="4" type="ORF">AXG93_2396s1050</name>
    <name evidence="3" type="ORF">Mp_5g11010</name>
</gene>
<feature type="domain" description="Aminotransferase class V" evidence="2">
    <location>
        <begin position="147"/>
        <end position="349"/>
    </location>
</feature>
<dbReference type="InterPro" id="IPR015424">
    <property type="entry name" value="PyrdxlP-dep_Trfase"/>
</dbReference>
<keyword evidence="5" id="KW-1185">Reference proteome</keyword>
<dbReference type="EMBL" id="AP019870">
    <property type="protein sequence ID" value="BBN11332.1"/>
    <property type="molecule type" value="Genomic_DNA"/>
</dbReference>
<feature type="compositionally biased region" description="Basic and acidic residues" evidence="1">
    <location>
        <begin position="1130"/>
        <end position="1141"/>
    </location>
</feature>
<dbReference type="SUPFAM" id="SSF53383">
    <property type="entry name" value="PLP-dependent transferases"/>
    <property type="match status" value="1"/>
</dbReference>
<feature type="region of interest" description="Disordered" evidence="1">
    <location>
        <begin position="759"/>
        <end position="788"/>
    </location>
</feature>
<organism evidence="4 5">
    <name type="scientific">Marchantia polymorpha subsp. ruderalis</name>
    <dbReference type="NCBI Taxonomy" id="1480154"/>
    <lineage>
        <taxon>Eukaryota</taxon>
        <taxon>Viridiplantae</taxon>
        <taxon>Streptophyta</taxon>
        <taxon>Embryophyta</taxon>
        <taxon>Marchantiophyta</taxon>
        <taxon>Marchantiopsida</taxon>
        <taxon>Marchantiidae</taxon>
        <taxon>Marchantiales</taxon>
        <taxon>Marchantiaceae</taxon>
        <taxon>Marchantia</taxon>
    </lineage>
</organism>
<proteinExistence type="predicted"/>
<dbReference type="EMBL" id="LVLJ01004011">
    <property type="protein sequence ID" value="OAE18754.1"/>
    <property type="molecule type" value="Genomic_DNA"/>
</dbReference>
<dbReference type="Pfam" id="PF00266">
    <property type="entry name" value="Aminotran_5"/>
    <property type="match status" value="1"/>
</dbReference>
<feature type="region of interest" description="Disordered" evidence="1">
    <location>
        <begin position="1480"/>
        <end position="1508"/>
    </location>
</feature>
<feature type="region of interest" description="Disordered" evidence="1">
    <location>
        <begin position="363"/>
        <end position="382"/>
    </location>
</feature>
<evidence type="ECO:0000256" key="1">
    <source>
        <dbReference type="SAM" id="MobiDB-lite"/>
    </source>
</evidence>
<evidence type="ECO:0000313" key="4">
    <source>
        <dbReference type="EMBL" id="OAE18754.1"/>
    </source>
</evidence>
<feature type="compositionally biased region" description="Acidic residues" evidence="1">
    <location>
        <begin position="688"/>
        <end position="704"/>
    </location>
</feature>
<evidence type="ECO:0000313" key="3">
    <source>
        <dbReference type="EMBL" id="BBN11332.1"/>
    </source>
</evidence>
<dbReference type="PANTHER" id="PTHR14237">
    <property type="entry name" value="MOLYBDOPTERIN COFACTOR SULFURASE MOSC"/>
    <property type="match status" value="1"/>
</dbReference>
<feature type="compositionally biased region" description="Acidic residues" evidence="1">
    <location>
        <begin position="369"/>
        <end position="380"/>
    </location>
</feature>
<feature type="compositionally biased region" description="Acidic residues" evidence="1">
    <location>
        <begin position="617"/>
        <end position="627"/>
    </location>
</feature>
<evidence type="ECO:0000259" key="2">
    <source>
        <dbReference type="Pfam" id="PF00266"/>
    </source>
</evidence>